<protein>
    <submittedName>
        <fullName evidence="2">Uncharacterized protein</fullName>
    </submittedName>
</protein>
<keyword evidence="1" id="KW-1133">Transmembrane helix</keyword>
<name>A0ABQ9H8P4_9NEOP</name>
<comment type="caution">
    <text evidence="2">The sequence shown here is derived from an EMBL/GenBank/DDBJ whole genome shotgun (WGS) entry which is preliminary data.</text>
</comment>
<sequence>MCAKLLFQRVRRQGTSILYLTQPQTMHLYHSRATIAGVYSVVRERTPYSCRSLNLVGVHAVCVNILAVTFLRQ</sequence>
<gene>
    <name evidence="2" type="ORF">PR048_017081</name>
</gene>
<feature type="transmembrane region" description="Helical" evidence="1">
    <location>
        <begin position="53"/>
        <end position="71"/>
    </location>
</feature>
<evidence type="ECO:0000313" key="2">
    <source>
        <dbReference type="EMBL" id="KAJ8880611.1"/>
    </source>
</evidence>
<organism evidence="2 3">
    <name type="scientific">Dryococelus australis</name>
    <dbReference type="NCBI Taxonomy" id="614101"/>
    <lineage>
        <taxon>Eukaryota</taxon>
        <taxon>Metazoa</taxon>
        <taxon>Ecdysozoa</taxon>
        <taxon>Arthropoda</taxon>
        <taxon>Hexapoda</taxon>
        <taxon>Insecta</taxon>
        <taxon>Pterygota</taxon>
        <taxon>Neoptera</taxon>
        <taxon>Polyneoptera</taxon>
        <taxon>Phasmatodea</taxon>
        <taxon>Verophasmatodea</taxon>
        <taxon>Anareolatae</taxon>
        <taxon>Phasmatidae</taxon>
        <taxon>Eurycanthinae</taxon>
        <taxon>Dryococelus</taxon>
    </lineage>
</organism>
<dbReference type="EMBL" id="JARBHB010000006">
    <property type="protein sequence ID" value="KAJ8880611.1"/>
    <property type="molecule type" value="Genomic_DNA"/>
</dbReference>
<dbReference type="Proteomes" id="UP001159363">
    <property type="component" value="Chromosome 5"/>
</dbReference>
<reference evidence="2 3" key="1">
    <citation type="submission" date="2023-02" db="EMBL/GenBank/DDBJ databases">
        <title>LHISI_Scaffold_Assembly.</title>
        <authorList>
            <person name="Stuart O.P."/>
            <person name="Cleave R."/>
            <person name="Magrath M.J.L."/>
            <person name="Mikheyev A.S."/>
        </authorList>
    </citation>
    <scope>NUCLEOTIDE SEQUENCE [LARGE SCALE GENOMIC DNA]</scope>
    <source>
        <strain evidence="2">Daus_M_001</strain>
        <tissue evidence="2">Leg muscle</tissue>
    </source>
</reference>
<accession>A0ABQ9H8P4</accession>
<evidence type="ECO:0000256" key="1">
    <source>
        <dbReference type="SAM" id="Phobius"/>
    </source>
</evidence>
<evidence type="ECO:0000313" key="3">
    <source>
        <dbReference type="Proteomes" id="UP001159363"/>
    </source>
</evidence>
<proteinExistence type="predicted"/>
<keyword evidence="1" id="KW-0472">Membrane</keyword>
<keyword evidence="1" id="KW-0812">Transmembrane</keyword>
<keyword evidence="3" id="KW-1185">Reference proteome</keyword>